<dbReference type="OrthoDB" id="3527261at2759"/>
<evidence type="ECO:0000256" key="1">
    <source>
        <dbReference type="SAM" id="Phobius"/>
    </source>
</evidence>
<dbReference type="Proteomes" id="UP001140453">
    <property type="component" value="Unassembled WGS sequence"/>
</dbReference>
<accession>A0A9W8YKF6</accession>
<feature type="transmembrane region" description="Helical" evidence="1">
    <location>
        <begin position="182"/>
        <end position="203"/>
    </location>
</feature>
<keyword evidence="3" id="KW-1185">Reference proteome</keyword>
<evidence type="ECO:0000313" key="2">
    <source>
        <dbReference type="EMBL" id="KAJ4386837.1"/>
    </source>
</evidence>
<keyword evidence="1" id="KW-0472">Membrane</keyword>
<organism evidence="2 3">
    <name type="scientific">Gnomoniopsis smithogilvyi</name>
    <dbReference type="NCBI Taxonomy" id="1191159"/>
    <lineage>
        <taxon>Eukaryota</taxon>
        <taxon>Fungi</taxon>
        <taxon>Dikarya</taxon>
        <taxon>Ascomycota</taxon>
        <taxon>Pezizomycotina</taxon>
        <taxon>Sordariomycetes</taxon>
        <taxon>Sordariomycetidae</taxon>
        <taxon>Diaporthales</taxon>
        <taxon>Gnomoniaceae</taxon>
        <taxon>Gnomoniopsis</taxon>
    </lineage>
</organism>
<sequence length="455" mass="51484">MLEELRSHFSALVTAHPWVTSLANILPLSALVDFLDVPRTLHIFQLSHSVPLWCWSVTPYGSRFLFSASAEAPMDQCCLDEFGRTPGLLCVDGRYGDCYPAMSPETLRMCIDTLTPVSIKNSHANMKRGDIRPHTLDVIHVQRERPPRDTQRRRPPSLLCASALGWLLLGGLLVACGITQCWWAFSFLTVIPFTGLLISHVQVSGPRRLALRRGEGGEYNRLVLAAKHMNETKWIIFYGESTAVNSLLNWPLRKTTSATRPRLRRGLQMVLRLLILSQWVLAVAAAALSGWDAYIISLWVLVCIFAHTTLFSASQTMPDWMRRFARISMTRYQTQLSSRRALLNTVLALNPDKLPQSLTFVDGQQLESSNEGLAWADHILKGGADRVRWVQCSQIAMEEWEQHRTLQAWKQQYKCDNSTKRYPHYWVPFVEEGVEIGAMIIDRAGLTGLITSKIV</sequence>
<comment type="caution">
    <text evidence="2">The sequence shown here is derived from an EMBL/GenBank/DDBJ whole genome shotgun (WGS) entry which is preliminary data.</text>
</comment>
<protein>
    <submittedName>
        <fullName evidence="2">Uncharacterized protein</fullName>
    </submittedName>
</protein>
<dbReference type="EMBL" id="JAPEVB010000006">
    <property type="protein sequence ID" value="KAJ4386837.1"/>
    <property type="molecule type" value="Genomic_DNA"/>
</dbReference>
<dbReference type="AlphaFoldDB" id="A0A9W8YKF6"/>
<keyword evidence="1" id="KW-0812">Transmembrane</keyword>
<keyword evidence="1" id="KW-1133">Transmembrane helix</keyword>
<feature type="transmembrane region" description="Helical" evidence="1">
    <location>
        <begin position="158"/>
        <end position="176"/>
    </location>
</feature>
<proteinExistence type="predicted"/>
<evidence type="ECO:0000313" key="3">
    <source>
        <dbReference type="Proteomes" id="UP001140453"/>
    </source>
</evidence>
<name>A0A9W8YKF6_9PEZI</name>
<feature type="transmembrane region" description="Helical" evidence="1">
    <location>
        <begin position="294"/>
        <end position="313"/>
    </location>
</feature>
<feature type="transmembrane region" description="Helical" evidence="1">
    <location>
        <begin position="269"/>
        <end position="288"/>
    </location>
</feature>
<reference evidence="2" key="1">
    <citation type="submission" date="2022-10" db="EMBL/GenBank/DDBJ databases">
        <title>Tapping the CABI collections for fungal endophytes: first genome assemblies for Collariella, Neodidymelliopsis, Ascochyta clinopodiicola, Didymella pomorum, Didymosphaeria variabile, Neocosmospora piperis and Neocucurbitaria cava.</title>
        <authorList>
            <person name="Hill R."/>
        </authorList>
    </citation>
    <scope>NUCLEOTIDE SEQUENCE</scope>
    <source>
        <strain evidence="2">IMI 355082</strain>
    </source>
</reference>
<gene>
    <name evidence="2" type="ORF">N0V93_009735</name>
</gene>